<proteinExistence type="predicted"/>
<protein>
    <submittedName>
        <fullName evidence="1">Uncharacterized protein</fullName>
    </submittedName>
</protein>
<name>A0A0F9MIV1_9ZZZZ</name>
<gene>
    <name evidence="1" type="ORF">LCGC14_1377930</name>
</gene>
<dbReference type="AlphaFoldDB" id="A0A0F9MIV1"/>
<feature type="non-terminal residue" evidence="1">
    <location>
        <position position="1"/>
    </location>
</feature>
<reference evidence="1" key="1">
    <citation type="journal article" date="2015" name="Nature">
        <title>Complex archaea that bridge the gap between prokaryotes and eukaryotes.</title>
        <authorList>
            <person name="Spang A."/>
            <person name="Saw J.H."/>
            <person name="Jorgensen S.L."/>
            <person name="Zaremba-Niedzwiedzka K."/>
            <person name="Martijn J."/>
            <person name="Lind A.E."/>
            <person name="van Eijk R."/>
            <person name="Schleper C."/>
            <person name="Guy L."/>
            <person name="Ettema T.J."/>
        </authorList>
    </citation>
    <scope>NUCLEOTIDE SEQUENCE</scope>
</reference>
<organism evidence="1">
    <name type="scientific">marine sediment metagenome</name>
    <dbReference type="NCBI Taxonomy" id="412755"/>
    <lineage>
        <taxon>unclassified sequences</taxon>
        <taxon>metagenomes</taxon>
        <taxon>ecological metagenomes</taxon>
    </lineage>
</organism>
<sequence>IKTTLNPASGKAFMSQKFGSDWYGLGGGYRAGFSAIGTLAEADNWKMESWRERSLDNPFIRIWRSRTTPITGTLMDFMEGEDFLGRKIDFWDMVDHPSTAKVYLQDKALPFSLNAVLQEGGWQRKTARGAVEFFGFRTSPETAWEAMKPVMDRVATERFEMSFDDLEHNMPAQDLVRNHPDVKAVEAGFGIPLLKSAEEEKWDTYRMLRDGIRDKYADEKETLDRAFIGGNISGKDLRNKYHDLGNSEFHELLGSRNALFETIGLDLEAGEEAPAGTVDAALADYYDIQFEDYTDKDTLQTDWDTLMADKDAALSQVPEEFQTLVSDYITRHQGQMAKNFRNAFDKYIQPTGYFELREKMTEAMGIPLAEIEQAVIDQFREDGQRAAPSDVGAVVEDYVNDLLVEKYGDNAPTIGDLKNMLRESNPRLDLELYRQGYASTVRSVAAMALADELTKTQAPAGYKIPPLAKDVLRDIAKSRQ</sequence>
<dbReference type="EMBL" id="LAZR01008770">
    <property type="protein sequence ID" value="KKM76655.1"/>
    <property type="molecule type" value="Genomic_DNA"/>
</dbReference>
<comment type="caution">
    <text evidence="1">The sequence shown here is derived from an EMBL/GenBank/DDBJ whole genome shotgun (WGS) entry which is preliminary data.</text>
</comment>
<accession>A0A0F9MIV1</accession>
<evidence type="ECO:0000313" key="1">
    <source>
        <dbReference type="EMBL" id="KKM76655.1"/>
    </source>
</evidence>